<evidence type="ECO:0000313" key="1">
    <source>
        <dbReference type="EMBL" id="KEP68819.1"/>
    </source>
</evidence>
<reference evidence="1 2" key="1">
    <citation type="submission" date="2014-03" db="EMBL/GenBank/DDBJ databases">
        <title>The draft genome sequence of Thioclava dalianensis DLFJ1-1.</title>
        <authorList>
            <person name="Lai Q."/>
            <person name="Shao Z."/>
        </authorList>
    </citation>
    <scope>NUCLEOTIDE SEQUENCE [LARGE SCALE GENOMIC DNA]</scope>
    <source>
        <strain evidence="1 2">DLFJ1-1</strain>
    </source>
</reference>
<evidence type="ECO:0000313" key="2">
    <source>
        <dbReference type="Proteomes" id="UP000027725"/>
    </source>
</evidence>
<dbReference type="EMBL" id="JHEH01000023">
    <property type="protein sequence ID" value="KEP68819.1"/>
    <property type="molecule type" value="Genomic_DNA"/>
</dbReference>
<dbReference type="AlphaFoldDB" id="A0A074TAV9"/>
<dbReference type="RefSeq" id="WP_038067968.1">
    <property type="nucleotide sequence ID" value="NZ_FOVB01000006.1"/>
</dbReference>
<comment type="caution">
    <text evidence="1">The sequence shown here is derived from an EMBL/GenBank/DDBJ whole genome shotgun (WGS) entry which is preliminary data.</text>
</comment>
<accession>A0A074TAV9</accession>
<sequence>MALLKITEFEAGPVSSGVSISQGETRNKTFFRIGLTEAAQAELFGRKLDPKTDALALTVTDDPKHLHLMGIRLVQRDDPSAIAINDGIKGSVNIRVGTWKPAKGKHPAVSLEIINRAVKDGGFSVKLPEWARPAPNHSITGGSS</sequence>
<gene>
    <name evidence="1" type="ORF">DL1_08520</name>
</gene>
<dbReference type="Proteomes" id="UP000027725">
    <property type="component" value="Unassembled WGS sequence"/>
</dbReference>
<organism evidence="1 2">
    <name type="scientific">Thioclava dalianensis</name>
    <dbReference type="NCBI Taxonomy" id="1185766"/>
    <lineage>
        <taxon>Bacteria</taxon>
        <taxon>Pseudomonadati</taxon>
        <taxon>Pseudomonadota</taxon>
        <taxon>Alphaproteobacteria</taxon>
        <taxon>Rhodobacterales</taxon>
        <taxon>Paracoccaceae</taxon>
        <taxon>Thioclava</taxon>
    </lineage>
</organism>
<protein>
    <submittedName>
        <fullName evidence="1">Uncharacterized protein</fullName>
    </submittedName>
</protein>
<name>A0A074TAV9_9RHOB</name>
<proteinExistence type="predicted"/>
<dbReference type="OrthoDB" id="7360617at2"/>
<keyword evidence="2" id="KW-1185">Reference proteome</keyword>
<dbReference type="STRING" id="1185766.SAMN05216224_10683"/>